<name>A0A835CYN3_TETSI</name>
<dbReference type="AlphaFoldDB" id="A0A835CYN3"/>
<dbReference type="Pfam" id="PF00646">
    <property type="entry name" value="F-box"/>
    <property type="match status" value="1"/>
</dbReference>
<proteinExistence type="predicted"/>
<dbReference type="Gene3D" id="1.20.1280.50">
    <property type="match status" value="1"/>
</dbReference>
<dbReference type="Proteomes" id="UP000655225">
    <property type="component" value="Unassembled WGS sequence"/>
</dbReference>
<reference evidence="2 3" key="1">
    <citation type="submission" date="2020-04" db="EMBL/GenBank/DDBJ databases">
        <title>Plant Genome Project.</title>
        <authorList>
            <person name="Zhang R.-G."/>
        </authorList>
    </citation>
    <scope>NUCLEOTIDE SEQUENCE [LARGE SCALE GENOMIC DNA]</scope>
    <source>
        <strain evidence="2">YNK0</strain>
        <tissue evidence="2">Leaf</tissue>
    </source>
</reference>
<dbReference type="SMART" id="SM00256">
    <property type="entry name" value="FBOX"/>
    <property type="match status" value="1"/>
</dbReference>
<dbReference type="PROSITE" id="PS50181">
    <property type="entry name" value="FBOX"/>
    <property type="match status" value="1"/>
</dbReference>
<keyword evidence="3" id="KW-1185">Reference proteome</keyword>
<dbReference type="InterPro" id="IPR017451">
    <property type="entry name" value="F-box-assoc_interact_dom"/>
</dbReference>
<sequence length="179" mass="20206">MARDGLPSDLMIEILSRLTVKTLSKFRCVCKAWLVLISDPLLLRLHSHRSSQKPLLCFSSLSSKTDSLTTLNLSCMDMEGNEFITISEPLPPKICHLDYVGFGYIPSTKEYKVVRIFSRYWELPPFHVGCDVLTLGSSSWRVVKDPPSNVSTQRPAFVDGAIHWTINPDIPSYSDDETE</sequence>
<dbReference type="PANTHER" id="PTHR31111">
    <property type="entry name" value="BNAA05G37150D PROTEIN-RELATED"/>
    <property type="match status" value="1"/>
</dbReference>
<dbReference type="EMBL" id="JABCRI010000024">
    <property type="protein sequence ID" value="KAF8377452.1"/>
    <property type="molecule type" value="Genomic_DNA"/>
</dbReference>
<dbReference type="InterPro" id="IPR036047">
    <property type="entry name" value="F-box-like_dom_sf"/>
</dbReference>
<dbReference type="SUPFAM" id="SSF81383">
    <property type="entry name" value="F-box domain"/>
    <property type="match status" value="1"/>
</dbReference>
<gene>
    <name evidence="2" type="ORF">HHK36_030829</name>
</gene>
<dbReference type="OrthoDB" id="5319261at2759"/>
<dbReference type="InterPro" id="IPR001810">
    <property type="entry name" value="F-box_dom"/>
</dbReference>
<evidence type="ECO:0000259" key="1">
    <source>
        <dbReference type="PROSITE" id="PS50181"/>
    </source>
</evidence>
<organism evidence="2 3">
    <name type="scientific">Tetracentron sinense</name>
    <name type="common">Spur-leaf</name>
    <dbReference type="NCBI Taxonomy" id="13715"/>
    <lineage>
        <taxon>Eukaryota</taxon>
        <taxon>Viridiplantae</taxon>
        <taxon>Streptophyta</taxon>
        <taxon>Embryophyta</taxon>
        <taxon>Tracheophyta</taxon>
        <taxon>Spermatophyta</taxon>
        <taxon>Magnoliopsida</taxon>
        <taxon>Trochodendrales</taxon>
        <taxon>Trochodendraceae</taxon>
        <taxon>Tetracentron</taxon>
    </lineage>
</organism>
<dbReference type="PANTHER" id="PTHR31111:SF136">
    <property type="entry name" value="F-BOX ASSOCIATED DOMAIN-CONTAINING PROTEIN"/>
    <property type="match status" value="1"/>
</dbReference>
<dbReference type="CDD" id="cd22157">
    <property type="entry name" value="F-box_AtFBW1-like"/>
    <property type="match status" value="1"/>
</dbReference>
<protein>
    <recommendedName>
        <fullName evidence="1">F-box domain-containing protein</fullName>
    </recommendedName>
</protein>
<evidence type="ECO:0000313" key="3">
    <source>
        <dbReference type="Proteomes" id="UP000655225"/>
    </source>
</evidence>
<evidence type="ECO:0000313" key="2">
    <source>
        <dbReference type="EMBL" id="KAF8377452.1"/>
    </source>
</evidence>
<dbReference type="OMA" id="HHEQLCE"/>
<accession>A0A835CYN3</accession>
<comment type="caution">
    <text evidence="2">The sequence shown here is derived from an EMBL/GenBank/DDBJ whole genome shotgun (WGS) entry which is preliminary data.</text>
</comment>
<feature type="domain" description="F-box" evidence="1">
    <location>
        <begin position="1"/>
        <end position="45"/>
    </location>
</feature>
<dbReference type="NCBIfam" id="TIGR01640">
    <property type="entry name" value="F_box_assoc_1"/>
    <property type="match status" value="1"/>
</dbReference>